<dbReference type="InterPro" id="IPR036779">
    <property type="entry name" value="LysM_dom_sf"/>
</dbReference>
<evidence type="ECO:0000259" key="2">
    <source>
        <dbReference type="PROSITE" id="PS51782"/>
    </source>
</evidence>
<dbReference type="Gene3D" id="3.10.350.10">
    <property type="entry name" value="LysM domain"/>
    <property type="match status" value="1"/>
</dbReference>
<evidence type="ECO:0000313" key="3">
    <source>
        <dbReference type="EMBL" id="SIS56805.1"/>
    </source>
</evidence>
<proteinExistence type="predicted"/>
<dbReference type="RefSeq" id="WP_076514461.1">
    <property type="nucleotide sequence ID" value="NZ_FTOH01000002.1"/>
</dbReference>
<gene>
    <name evidence="3" type="ORF">SAMN05421686_102336</name>
</gene>
<feature type="chain" id="PRO_5012998251" evidence="1">
    <location>
        <begin position="23"/>
        <end position="353"/>
    </location>
</feature>
<dbReference type="PROSITE" id="PS51782">
    <property type="entry name" value="LYSM"/>
    <property type="match status" value="1"/>
</dbReference>
<dbReference type="SUPFAM" id="SSF54106">
    <property type="entry name" value="LysM domain"/>
    <property type="match status" value="1"/>
</dbReference>
<feature type="domain" description="LysM" evidence="2">
    <location>
        <begin position="31"/>
        <end position="79"/>
    </location>
</feature>
<sequence>MSKTIKRLLVTGLMCLSAGASALELRADAPERYTVQKGDTLWDIAERFTGNAWEWPEIWYQNDQINNPHLIYPGDMIGLIDVDGQKKLTVMERGQASRTVKLRPGDVKMSPSARVQPIEAAIAAIPMDAIQGFLRDHRIVEPEELAKAPYIVSGADGRVLMGAGTKVYARGKVDGQLASAYGIFRKGDVFVDPVTDEVLGMEATDIGKASVETVEGDVITLMLEKTNQQVAIRDRLLETEDRELKSRFIPKAPGQRIAGEILAVTNGVSHVGQFDVVALNRGERDGMDVGHVMLIKKAGEVVYDPVEKEKIRLPAEDAGSMMVFRVYEKMSYALIMRAQRPLKVGDYFESPKI</sequence>
<protein>
    <submittedName>
        <fullName evidence="3">Nucleoid-associated protein YgaU, contains BON and LysM domains</fullName>
    </submittedName>
</protein>
<dbReference type="PANTHER" id="PTHR34700">
    <property type="entry name" value="POTASSIUM BINDING PROTEIN KBP"/>
    <property type="match status" value="1"/>
</dbReference>
<accession>A0A1N7K5C8</accession>
<dbReference type="Pfam" id="PF01476">
    <property type="entry name" value="LysM"/>
    <property type="match status" value="1"/>
</dbReference>
<dbReference type="InterPro" id="IPR052196">
    <property type="entry name" value="Bact_Kbp"/>
</dbReference>
<reference evidence="4" key="1">
    <citation type="submission" date="2017-01" db="EMBL/GenBank/DDBJ databases">
        <authorList>
            <person name="Varghese N."/>
            <person name="Submissions S."/>
        </authorList>
    </citation>
    <scope>NUCLEOTIDE SEQUENCE [LARGE SCALE GENOMIC DNA]</scope>
    <source>
        <strain evidence="4">DSM 24913</strain>
    </source>
</reference>
<dbReference type="InterPro" id="IPR018392">
    <property type="entry name" value="LysM"/>
</dbReference>
<dbReference type="AlphaFoldDB" id="A0A1N7K5C8"/>
<evidence type="ECO:0000256" key="1">
    <source>
        <dbReference type="SAM" id="SignalP"/>
    </source>
</evidence>
<organism evidence="3 4">
    <name type="scientific">Thalassolituus maritimus</name>
    <dbReference type="NCBI Taxonomy" id="484498"/>
    <lineage>
        <taxon>Bacteria</taxon>
        <taxon>Pseudomonadati</taxon>
        <taxon>Pseudomonadota</taxon>
        <taxon>Gammaproteobacteria</taxon>
        <taxon>Oceanospirillales</taxon>
        <taxon>Oceanospirillaceae</taxon>
        <taxon>Thalassolituus</taxon>
    </lineage>
</organism>
<dbReference type="Proteomes" id="UP000185639">
    <property type="component" value="Unassembled WGS sequence"/>
</dbReference>
<keyword evidence="4" id="KW-1185">Reference proteome</keyword>
<feature type="signal peptide" evidence="1">
    <location>
        <begin position="1"/>
        <end position="22"/>
    </location>
</feature>
<dbReference type="EMBL" id="FTOH01000002">
    <property type="protein sequence ID" value="SIS56805.1"/>
    <property type="molecule type" value="Genomic_DNA"/>
</dbReference>
<dbReference type="CDD" id="cd00118">
    <property type="entry name" value="LysM"/>
    <property type="match status" value="1"/>
</dbReference>
<dbReference type="OrthoDB" id="9765158at2"/>
<dbReference type="STRING" id="484498.SAMN05421686_102336"/>
<name>A0A1N7K5C8_9GAMM</name>
<evidence type="ECO:0000313" key="4">
    <source>
        <dbReference type="Proteomes" id="UP000185639"/>
    </source>
</evidence>
<dbReference type="PANTHER" id="PTHR34700:SF4">
    <property type="entry name" value="PHAGE-LIKE ELEMENT PBSX PROTEIN XKDP"/>
    <property type="match status" value="1"/>
</dbReference>
<keyword evidence="1" id="KW-0732">Signal</keyword>